<dbReference type="AlphaFoldDB" id="A0A7G2C4X9"/>
<dbReference type="InterPro" id="IPR003511">
    <property type="entry name" value="HORMA_dom"/>
</dbReference>
<dbReference type="VEuPathDB" id="TriTrypDB:ADEAN_000164800"/>
<gene>
    <name evidence="8" type="ORF">ADEAN_000164800</name>
</gene>
<feature type="region of interest" description="Disordered" evidence="6">
    <location>
        <begin position="445"/>
        <end position="469"/>
    </location>
</feature>
<proteinExistence type="predicted"/>
<evidence type="ECO:0000256" key="1">
    <source>
        <dbReference type="ARBA" id="ARBA00004123"/>
    </source>
</evidence>
<evidence type="ECO:0000256" key="6">
    <source>
        <dbReference type="SAM" id="MobiDB-lite"/>
    </source>
</evidence>
<evidence type="ECO:0000313" key="9">
    <source>
        <dbReference type="Proteomes" id="UP000515908"/>
    </source>
</evidence>
<dbReference type="OrthoDB" id="1928087at2759"/>
<evidence type="ECO:0000256" key="5">
    <source>
        <dbReference type="ARBA" id="ARBA00023254"/>
    </source>
</evidence>
<dbReference type="InterPro" id="IPR036570">
    <property type="entry name" value="HORMA_dom_sf"/>
</dbReference>
<dbReference type="SUPFAM" id="SSF56019">
    <property type="entry name" value="The spindle assembly checkpoint protein mad2"/>
    <property type="match status" value="1"/>
</dbReference>
<evidence type="ECO:0000256" key="3">
    <source>
        <dbReference type="ARBA" id="ARBA00022454"/>
    </source>
</evidence>
<feature type="region of interest" description="Disordered" evidence="6">
    <location>
        <begin position="375"/>
        <end position="397"/>
    </location>
</feature>
<reference evidence="8 9" key="1">
    <citation type="submission" date="2020-08" db="EMBL/GenBank/DDBJ databases">
        <authorList>
            <person name="Newling K."/>
            <person name="Davey J."/>
            <person name="Forrester S."/>
        </authorList>
    </citation>
    <scope>NUCLEOTIDE SEQUENCE [LARGE SCALE GENOMIC DNA]</scope>
    <source>
        <strain evidence="9">Crithidia deanei Carvalho (ATCC PRA-265)</strain>
    </source>
</reference>
<feature type="compositionally biased region" description="Basic residues" evidence="6">
    <location>
        <begin position="449"/>
        <end position="469"/>
    </location>
</feature>
<dbReference type="PROSITE" id="PS50815">
    <property type="entry name" value="HORMA"/>
    <property type="match status" value="1"/>
</dbReference>
<keyword evidence="4" id="KW-0539">Nucleus</keyword>
<dbReference type="EMBL" id="LR877147">
    <property type="protein sequence ID" value="CAD2214204.1"/>
    <property type="molecule type" value="Genomic_DNA"/>
</dbReference>
<dbReference type="Gene3D" id="3.30.900.10">
    <property type="entry name" value="HORMA domain"/>
    <property type="match status" value="1"/>
</dbReference>
<keyword evidence="9" id="KW-1185">Reference proteome</keyword>
<keyword evidence="3" id="KW-0158">Chromosome</keyword>
<evidence type="ECO:0000313" key="8">
    <source>
        <dbReference type="EMBL" id="CAD2214204.1"/>
    </source>
</evidence>
<organism evidence="8 9">
    <name type="scientific">Angomonas deanei</name>
    <dbReference type="NCBI Taxonomy" id="59799"/>
    <lineage>
        <taxon>Eukaryota</taxon>
        <taxon>Discoba</taxon>
        <taxon>Euglenozoa</taxon>
        <taxon>Kinetoplastea</taxon>
        <taxon>Metakinetoplastina</taxon>
        <taxon>Trypanosomatida</taxon>
        <taxon>Trypanosomatidae</taxon>
        <taxon>Strigomonadinae</taxon>
        <taxon>Angomonas</taxon>
    </lineage>
</organism>
<dbReference type="InterPro" id="IPR051294">
    <property type="entry name" value="HORMA_MeioticProgression"/>
</dbReference>
<feature type="region of interest" description="Disordered" evidence="6">
    <location>
        <begin position="120"/>
        <end position="140"/>
    </location>
</feature>
<evidence type="ECO:0000256" key="4">
    <source>
        <dbReference type="ARBA" id="ARBA00023242"/>
    </source>
</evidence>
<keyword evidence="5" id="KW-0469">Meiosis</keyword>
<evidence type="ECO:0000256" key="2">
    <source>
        <dbReference type="ARBA" id="ARBA00004286"/>
    </source>
</evidence>
<dbReference type="PANTHER" id="PTHR48225">
    <property type="entry name" value="HORMA DOMAIN-CONTAINING PROTEIN 1"/>
    <property type="match status" value="1"/>
</dbReference>
<dbReference type="GO" id="GO:0051321">
    <property type="term" value="P:meiotic cell cycle"/>
    <property type="evidence" value="ECO:0007669"/>
    <property type="project" value="UniProtKB-KW"/>
</dbReference>
<dbReference type="PANTHER" id="PTHR48225:SF7">
    <property type="entry name" value="MEIOSIS-SPECIFIC PROTEIN HOP1"/>
    <property type="match status" value="1"/>
</dbReference>
<feature type="domain" description="HORMA" evidence="7">
    <location>
        <begin position="11"/>
        <end position="228"/>
    </location>
</feature>
<accession>A0A7G2C4X9</accession>
<sequence length="469" mass="52157">MTSTEISVSQTQSLAAIRNFIRASVSCIAYSRGLCRDDAFDDRPFLGHPIKHMLLNSTESSTISEWLEKGAFDALNKNYLKELSLCVYNADCSELLESYVFGFSYCEDGKRANFSLSSQISGGGGKSQKKSTSAPQNGKKCSKEEVMKMLVEILSKLVEVVECLPPLMNERVITMRLNYYEDVTPPSYEPPCFRPASDKMVSMYQNEQQFNVNIGKVDTSHHVFSIAVRHPVLAQVRNNFISAMEGSAATQTDTFQTAQTSERTNTVPPVSEGVKPCSRSPSLLQSPEFDVGRIPSLHTLLKKTTPLRSSEVAFLVFTSFVFSCSSRAPSGRGVVRLSDIREYLRTSCPVDLSLDQCISILQRLTEEGFVEEGQEVRKKSRYSTSDADNNMNDSSSIHDRSAAKVEEWLVDAVPSDVLQGILNNEQVTYLYSPELFETLKELSSACASGKKKPAAKRKMSYTSKRQRGN</sequence>
<comment type="subcellular location">
    <subcellularLocation>
        <location evidence="2">Chromosome</location>
    </subcellularLocation>
    <subcellularLocation>
        <location evidence="1">Nucleus</location>
    </subcellularLocation>
</comment>
<dbReference type="Pfam" id="PF02301">
    <property type="entry name" value="HORMA"/>
    <property type="match status" value="1"/>
</dbReference>
<dbReference type="Proteomes" id="UP000515908">
    <property type="component" value="Chromosome 03"/>
</dbReference>
<name>A0A7G2C4X9_9TRYP</name>
<feature type="region of interest" description="Disordered" evidence="6">
    <location>
        <begin position="256"/>
        <end position="281"/>
    </location>
</feature>
<feature type="compositionally biased region" description="Low complexity" evidence="6">
    <location>
        <begin position="383"/>
        <end position="395"/>
    </location>
</feature>
<evidence type="ECO:0000259" key="7">
    <source>
        <dbReference type="PROSITE" id="PS50815"/>
    </source>
</evidence>
<dbReference type="GO" id="GO:0005634">
    <property type="term" value="C:nucleus"/>
    <property type="evidence" value="ECO:0007669"/>
    <property type="project" value="UniProtKB-SubCell"/>
</dbReference>
<protein>
    <submittedName>
        <fullName evidence="8">HORMA domain containing protein, putative</fullName>
    </submittedName>
</protein>
<dbReference type="GO" id="GO:0005694">
    <property type="term" value="C:chromosome"/>
    <property type="evidence" value="ECO:0007669"/>
    <property type="project" value="UniProtKB-SubCell"/>
</dbReference>